<proteinExistence type="predicted"/>
<dbReference type="OrthoDB" id="5407772at2759"/>
<organism evidence="2 3">
    <name type="scientific">Diplocarpon coronariae</name>
    <dbReference type="NCBI Taxonomy" id="2795749"/>
    <lineage>
        <taxon>Eukaryota</taxon>
        <taxon>Fungi</taxon>
        <taxon>Dikarya</taxon>
        <taxon>Ascomycota</taxon>
        <taxon>Pezizomycotina</taxon>
        <taxon>Leotiomycetes</taxon>
        <taxon>Helotiales</taxon>
        <taxon>Drepanopezizaceae</taxon>
        <taxon>Diplocarpon</taxon>
    </lineage>
</organism>
<dbReference type="Proteomes" id="UP000242519">
    <property type="component" value="Unassembled WGS sequence"/>
</dbReference>
<reference evidence="2 3" key="1">
    <citation type="submission" date="2017-04" db="EMBL/GenBank/DDBJ databases">
        <title>Draft genome sequence of Marssonina coronaria NL1: causal agent of apple blotch.</title>
        <authorList>
            <person name="Cheng Q."/>
        </authorList>
    </citation>
    <scope>NUCLEOTIDE SEQUENCE [LARGE SCALE GENOMIC DNA]</scope>
    <source>
        <strain evidence="2 3">NL1</strain>
    </source>
</reference>
<feature type="compositionally biased region" description="Low complexity" evidence="1">
    <location>
        <begin position="429"/>
        <end position="442"/>
    </location>
</feature>
<name>A0A218Z1Q8_9HELO</name>
<dbReference type="EMBL" id="MZNU01000253">
    <property type="protein sequence ID" value="OWP01987.1"/>
    <property type="molecule type" value="Genomic_DNA"/>
</dbReference>
<evidence type="ECO:0000313" key="3">
    <source>
        <dbReference type="Proteomes" id="UP000242519"/>
    </source>
</evidence>
<keyword evidence="3" id="KW-1185">Reference proteome</keyword>
<evidence type="ECO:0000256" key="1">
    <source>
        <dbReference type="SAM" id="MobiDB-lite"/>
    </source>
</evidence>
<feature type="compositionally biased region" description="Polar residues" evidence="1">
    <location>
        <begin position="68"/>
        <end position="79"/>
    </location>
</feature>
<feature type="compositionally biased region" description="Basic residues" evidence="1">
    <location>
        <begin position="507"/>
        <end position="527"/>
    </location>
</feature>
<dbReference type="AlphaFoldDB" id="A0A218Z1Q8"/>
<sequence>MGASRGLAWPQLIAFERSDSFRTTPSVPIAAGFVQELVVQLEGKQEPSHRRSSSFGDRPSIPPFRSYSGLQTTVPNQSPKPVAVLGNSTLLRVEVIRGLKARSTTRSESVVLPLEPKAGKVVLGIYLVRQFGSEDDGEAESDTVSRPALSSVLRAISPALDLENLPPLPNSPYTLSQPRRALTGTEEMSPLSTPVSISRPVTPLSPLTLAVDTRPDKLLRPGTPSTLFRRENGSGMSFNTAVWDLAQEAPDYPIGGKFAAPMDRPQGITAILGKEYLEASMSEVTPLLQRHSPLGTRSNLSDPWEGSSCKEHQSSLVAELSSSSEESLNAQQATELFGPATPPSGRSLQMFTAPDTPRKGVHIHSEHEYLSDVEPFDGPVENKLESTNHGTQVRDFAVVTKVTQTDQVEDCPDCEPNERNAGSADYERLSASPSGAASLSGSLNSDPQNIVFPASGKPAVSVPTFSGNPPLAGPGGLGVPGVPDLTTGLAIPADITGSLDAPATPAPRKRRKTLNKGKKAARKGQRGVRRCRHLILRKPVLAVVMGRQLAGPTSSALRMIAKGSSVDLTALKENKGS</sequence>
<comment type="caution">
    <text evidence="2">The sequence shown here is derived from an EMBL/GenBank/DDBJ whole genome shotgun (WGS) entry which is preliminary data.</text>
</comment>
<protein>
    <submittedName>
        <fullName evidence="2">Uncharacterized protein</fullName>
    </submittedName>
</protein>
<feature type="region of interest" description="Disordered" evidence="1">
    <location>
        <begin position="496"/>
        <end position="527"/>
    </location>
</feature>
<feature type="region of interest" description="Disordered" evidence="1">
    <location>
        <begin position="44"/>
        <end position="79"/>
    </location>
</feature>
<dbReference type="InParanoid" id="A0A218Z1Q8"/>
<accession>A0A218Z1Q8</accession>
<feature type="region of interest" description="Disordered" evidence="1">
    <location>
        <begin position="406"/>
        <end position="442"/>
    </location>
</feature>
<gene>
    <name evidence="2" type="ORF">B2J93_4613</name>
</gene>
<evidence type="ECO:0000313" key="2">
    <source>
        <dbReference type="EMBL" id="OWP01987.1"/>
    </source>
</evidence>
<feature type="region of interest" description="Disordered" evidence="1">
    <location>
        <begin position="292"/>
        <end position="312"/>
    </location>
</feature>